<accession>A0A8S5LX39</accession>
<reference evidence="1" key="1">
    <citation type="journal article" date="2021" name="Proc. Natl. Acad. Sci. U.S.A.">
        <title>A Catalog of Tens of Thousands of Viruses from Human Metagenomes Reveals Hidden Associations with Chronic Diseases.</title>
        <authorList>
            <person name="Tisza M.J."/>
            <person name="Buck C.B."/>
        </authorList>
    </citation>
    <scope>NUCLEOTIDE SEQUENCE</scope>
    <source>
        <strain evidence="1">CtZgq1</strain>
    </source>
</reference>
<sequence length="109" mass="12626">MKVLNEVLYTGSDWYKKYILHPQNNFDGAKAVMKIRDIRTDLVICEAICEVKSNTIVARIPNKLSLKIPRNIRKADYDLFLILPLENGESLQHKLIMGEFKIVHESSMH</sequence>
<protein>
    <submittedName>
        <fullName evidence="1">Uncharacterized protein</fullName>
    </submittedName>
</protein>
<proteinExistence type="predicted"/>
<dbReference type="EMBL" id="BK014762">
    <property type="protein sequence ID" value="DAD74590.1"/>
    <property type="molecule type" value="Genomic_DNA"/>
</dbReference>
<evidence type="ECO:0000313" key="1">
    <source>
        <dbReference type="EMBL" id="DAD74590.1"/>
    </source>
</evidence>
<name>A0A8S5LX39_9CAUD</name>
<organism evidence="1">
    <name type="scientific">Myoviridae sp. ctZgq1</name>
    <dbReference type="NCBI Taxonomy" id="2826666"/>
    <lineage>
        <taxon>Viruses</taxon>
        <taxon>Duplodnaviria</taxon>
        <taxon>Heunggongvirae</taxon>
        <taxon>Uroviricota</taxon>
        <taxon>Caudoviricetes</taxon>
    </lineage>
</organism>